<feature type="domain" description="Coenzyme PQQ synthesis protein F-like C-terminal lobe" evidence="2">
    <location>
        <begin position="138"/>
        <end position="234"/>
    </location>
</feature>
<dbReference type="Gene3D" id="3.30.830.10">
    <property type="entry name" value="Metalloenzyme, LuxS/M16 peptidase-like"/>
    <property type="match status" value="2"/>
</dbReference>
<dbReference type="SUPFAM" id="SSF63411">
    <property type="entry name" value="LuxS/MPP-like metallohydrolase"/>
    <property type="match status" value="1"/>
</dbReference>
<dbReference type="PANTHER" id="PTHR43690">
    <property type="entry name" value="NARDILYSIN"/>
    <property type="match status" value="1"/>
</dbReference>
<evidence type="ECO:0000256" key="1">
    <source>
        <dbReference type="ARBA" id="ARBA00022723"/>
    </source>
</evidence>
<keyword evidence="1" id="KW-0479">Metal-binding</keyword>
<dbReference type="EMBL" id="CAUJNA010003242">
    <property type="protein sequence ID" value="CAJ1396758.1"/>
    <property type="molecule type" value="Genomic_DNA"/>
</dbReference>
<proteinExistence type="predicted"/>
<dbReference type="InterPro" id="IPR050626">
    <property type="entry name" value="Peptidase_M16"/>
</dbReference>
<accession>A0AA36NBZ0</accession>
<evidence type="ECO:0000313" key="3">
    <source>
        <dbReference type="EMBL" id="CAJ1396758.1"/>
    </source>
</evidence>
<dbReference type="GO" id="GO:0046872">
    <property type="term" value="F:metal ion binding"/>
    <property type="evidence" value="ECO:0007669"/>
    <property type="project" value="UniProtKB-KW"/>
</dbReference>
<name>A0AA36NBZ0_9DINO</name>
<dbReference type="InterPro" id="IPR011249">
    <property type="entry name" value="Metalloenz_LuxS/M16"/>
</dbReference>
<keyword evidence="4" id="KW-1185">Reference proteome</keyword>
<dbReference type="AlphaFoldDB" id="A0AA36NBZ0"/>
<comment type="caution">
    <text evidence="3">The sequence shown here is derived from an EMBL/GenBank/DDBJ whole genome shotgun (WGS) entry which is preliminary data.</text>
</comment>
<dbReference type="Proteomes" id="UP001178507">
    <property type="component" value="Unassembled WGS sequence"/>
</dbReference>
<evidence type="ECO:0000259" key="2">
    <source>
        <dbReference type="Pfam" id="PF22456"/>
    </source>
</evidence>
<dbReference type="InterPro" id="IPR054734">
    <property type="entry name" value="PqqF-like_C_4"/>
</dbReference>
<gene>
    <name evidence="3" type="ORF">EVOR1521_LOCUS20913</name>
</gene>
<dbReference type="PANTHER" id="PTHR43690:SF18">
    <property type="entry name" value="INSULIN-DEGRADING ENZYME-RELATED"/>
    <property type="match status" value="1"/>
</dbReference>
<protein>
    <recommendedName>
        <fullName evidence="2">Coenzyme PQQ synthesis protein F-like C-terminal lobe domain-containing protein</fullName>
    </recommendedName>
</protein>
<reference evidence="3" key="1">
    <citation type="submission" date="2023-08" db="EMBL/GenBank/DDBJ databases">
        <authorList>
            <person name="Chen Y."/>
            <person name="Shah S."/>
            <person name="Dougan E. K."/>
            <person name="Thang M."/>
            <person name="Chan C."/>
        </authorList>
    </citation>
    <scope>NUCLEOTIDE SEQUENCE</scope>
</reference>
<dbReference type="Pfam" id="PF22456">
    <property type="entry name" value="PqqF-like_C_4"/>
    <property type="match status" value="1"/>
</dbReference>
<sequence length="325" mass="37382">MNVGNYYLSQLMLSKSWHLSEYIEVLEKPPDLRVMARAVREALSKVQVEMLVHGNATEENARKLADSFCGRLERLGAEPLPKLRKKEVPKLPLGTLVFEFDLAKLNPAQENCCTQVVYQVGPTNVDLQRDACVSLCCHIGHVSAFQKLRTERQLGYIVQAFPAVTEHVCGFSVLVQGNREHPKEVDRLIEEWLEDFGEELTNMSDDDFQKNVEALVNERTQRYSRLVQETTRHWAEILPRRYKFEKVAESTRVLQKVKRQDVVDFFETYLAPNAPERRKLSVRVLGTSAGEERSDEPDQLLTCLEDLRSFHQRAEPGPQTERTRA</sequence>
<evidence type="ECO:0000313" key="4">
    <source>
        <dbReference type="Proteomes" id="UP001178507"/>
    </source>
</evidence>
<organism evidence="3 4">
    <name type="scientific">Effrenium voratum</name>
    <dbReference type="NCBI Taxonomy" id="2562239"/>
    <lineage>
        <taxon>Eukaryota</taxon>
        <taxon>Sar</taxon>
        <taxon>Alveolata</taxon>
        <taxon>Dinophyceae</taxon>
        <taxon>Suessiales</taxon>
        <taxon>Symbiodiniaceae</taxon>
        <taxon>Effrenium</taxon>
    </lineage>
</organism>